<dbReference type="InterPro" id="IPR022159">
    <property type="entry name" value="STIP/TFIP11_N"/>
</dbReference>
<reference evidence="13" key="1">
    <citation type="submission" date="2025-08" db="UniProtKB">
        <authorList>
            <consortium name="RefSeq"/>
        </authorList>
    </citation>
    <scope>IDENTIFICATION</scope>
    <source>
        <tissue evidence="13">Gonad</tissue>
    </source>
</reference>
<evidence type="ECO:0000256" key="9">
    <source>
        <dbReference type="PIRNR" id="PIRNR017706"/>
    </source>
</evidence>
<gene>
    <name evidence="13" type="primary">LOC109466295</name>
</gene>
<dbReference type="AlphaFoldDB" id="A0A6P4YLG5"/>
<keyword evidence="7 9" id="KW-0539">Nucleus</keyword>
<evidence type="ECO:0000256" key="7">
    <source>
        <dbReference type="ARBA" id="ARBA00023242"/>
    </source>
</evidence>
<dbReference type="Pfam" id="PF01585">
    <property type="entry name" value="G-patch"/>
    <property type="match status" value="1"/>
</dbReference>
<sequence length="824" mass="94668">MAAGYDSDHEVERFEVTDEDLEFGLSSGLARKRYQASKEHNIYGIWARDDSDDDERPSFGGKNKKNYSTGIDFISGGVKQSTGDILKEKDDDASDDSDVDGSPMELDMAAGMPKHFGAAKEKKGKKVPKGKPQFRTAVPEQGFGNWEKHTKGIGQKLLAKMGYEPGKGLGKNKQGITMPVEAFKRKGRAAVGAYGFEGNKNLHEQFPTTTGEEEEEEEFQEQLAQWKKQPEKAKQKVKYKYKTVEDVRATGGPGNKKKMAAPAAASKIKVIDMTGPETRVLSGYDQIAGTQLQFTDEATPRKKAFSLPELEHNLTLLVEMSEQHILDNERRLRHEKDMIVNLKHEDEKLMEVLHEEKKSIDRLEAVLEMVEECERRLDLGSLEPLTLRDCETMFRRLQEEYYVEYKTYELNQLAITVVFPLVKKLLIDWKPLQDPTLPVQEFCLWKELLEEGHGVPLGSDGSGMDVFHRLVWEIWMPHIRTMFGSWSVRNYDQMLRLLEDWLPLVPTWIMDNLYDQLVMPRLMTEVDSWNPTTDTMPIHQWLHPWLPLISSRLECLYPTIRHKLGKALTNWHPSDASAIHILQPWKPVFSEGSMDSFLLKNILPKLGLCLQEFVINPHQQHLDGFQWVLRWHGMLPVQSLTSLFEKHFFPKWIQVLCTWLNNNPDYDQVTKWYLGWKSQFPEEMLNEPAVKDQFNRALEIMTRAVGGGGVVQPGARENVAYLTSTERRREFEAQAAAEKRREERTPMEAARKAANVSMNFKDLIQAKAEENNLVFCPIPNKFYEAKAVYQFGTKTIYIDRGVVFVQGEKTWVPVSLQNLIDMAR</sequence>
<comment type="similarity">
    <text evidence="2 9">Belongs to the TFP11/STIP family.</text>
</comment>
<evidence type="ECO:0000313" key="13">
    <source>
        <dbReference type="RefSeq" id="XP_019619562.1"/>
    </source>
</evidence>
<comment type="subcellular location">
    <subcellularLocation>
        <location evidence="1 9">Nucleus</location>
    </subcellularLocation>
</comment>
<proteinExistence type="inferred from homology"/>
<dbReference type="GO" id="GO:0003676">
    <property type="term" value="F:nucleic acid binding"/>
    <property type="evidence" value="ECO:0007669"/>
    <property type="project" value="InterPro"/>
</dbReference>
<dbReference type="Pfam" id="PF12457">
    <property type="entry name" value="TIP_N"/>
    <property type="match status" value="1"/>
</dbReference>
<dbReference type="InterPro" id="IPR045211">
    <property type="entry name" value="TFP11/STIP/Ntr1"/>
</dbReference>
<evidence type="ECO:0000259" key="11">
    <source>
        <dbReference type="PROSITE" id="PS50174"/>
    </source>
</evidence>
<dbReference type="InterPro" id="IPR024933">
    <property type="entry name" value="TFP11"/>
</dbReference>
<dbReference type="GO" id="GO:0071008">
    <property type="term" value="C:U2-type post-mRNA release spliceosomal complex"/>
    <property type="evidence" value="ECO:0007669"/>
    <property type="project" value="TreeGrafter"/>
</dbReference>
<name>A0A6P4YLG5_BRABE</name>
<dbReference type="Pfam" id="PF07842">
    <property type="entry name" value="GCFC"/>
    <property type="match status" value="1"/>
</dbReference>
<evidence type="ECO:0000256" key="8">
    <source>
        <dbReference type="ARBA" id="ARBA00029836"/>
    </source>
</evidence>
<evidence type="ECO:0000256" key="10">
    <source>
        <dbReference type="SAM" id="MobiDB-lite"/>
    </source>
</evidence>
<organism evidence="12 13">
    <name type="scientific">Branchiostoma belcheri</name>
    <name type="common">Amphioxus</name>
    <dbReference type="NCBI Taxonomy" id="7741"/>
    <lineage>
        <taxon>Eukaryota</taxon>
        <taxon>Metazoa</taxon>
        <taxon>Chordata</taxon>
        <taxon>Cephalochordata</taxon>
        <taxon>Leptocardii</taxon>
        <taxon>Amphioxiformes</taxon>
        <taxon>Branchiostomatidae</taxon>
        <taxon>Branchiostoma</taxon>
    </lineage>
</organism>
<dbReference type="InterPro" id="IPR022783">
    <property type="entry name" value="GCFC_dom"/>
</dbReference>
<dbReference type="GO" id="GO:0000390">
    <property type="term" value="P:spliceosomal complex disassembly"/>
    <property type="evidence" value="ECO:0007669"/>
    <property type="project" value="InterPro"/>
</dbReference>
<evidence type="ECO:0000256" key="6">
    <source>
        <dbReference type="ARBA" id="ARBA00023187"/>
    </source>
</evidence>
<feature type="domain" description="G-patch" evidence="11">
    <location>
        <begin position="150"/>
        <end position="196"/>
    </location>
</feature>
<dbReference type="InterPro" id="IPR000467">
    <property type="entry name" value="G_patch_dom"/>
</dbReference>
<evidence type="ECO:0000256" key="5">
    <source>
        <dbReference type="ARBA" id="ARBA00022728"/>
    </source>
</evidence>
<evidence type="ECO:0000256" key="4">
    <source>
        <dbReference type="ARBA" id="ARBA00022664"/>
    </source>
</evidence>
<dbReference type="KEGG" id="bbel:109466295"/>
<evidence type="ECO:0000313" key="12">
    <source>
        <dbReference type="Proteomes" id="UP000515135"/>
    </source>
</evidence>
<keyword evidence="6 9" id="KW-0508">mRNA splicing</keyword>
<dbReference type="PANTHER" id="PTHR23329:SF1">
    <property type="entry name" value="TUFTELIN-INTERACTING PROTEIN 11"/>
    <property type="match status" value="1"/>
</dbReference>
<evidence type="ECO:0000256" key="3">
    <source>
        <dbReference type="ARBA" id="ARBA00015137"/>
    </source>
</evidence>
<dbReference type="SMART" id="SM00443">
    <property type="entry name" value="G_patch"/>
    <property type="match status" value="1"/>
</dbReference>
<dbReference type="PANTHER" id="PTHR23329">
    <property type="entry name" value="TUFTELIN-INTERACTING PROTEIN 11-RELATED"/>
    <property type="match status" value="1"/>
</dbReference>
<dbReference type="OrthoDB" id="4822at2759"/>
<dbReference type="GeneID" id="109466295"/>
<accession>A0A6P4YLG5</accession>
<dbReference type="PROSITE" id="PS50174">
    <property type="entry name" value="G_PATCH"/>
    <property type="match status" value="1"/>
</dbReference>
<evidence type="ECO:0000256" key="1">
    <source>
        <dbReference type="ARBA" id="ARBA00004123"/>
    </source>
</evidence>
<keyword evidence="12" id="KW-1185">Reference proteome</keyword>
<dbReference type="PIRSF" id="PIRSF017706">
    <property type="entry name" value="TFIP11"/>
    <property type="match status" value="1"/>
</dbReference>
<dbReference type="Proteomes" id="UP000515135">
    <property type="component" value="Unplaced"/>
</dbReference>
<keyword evidence="5 9" id="KW-0747">Spliceosome</keyword>
<evidence type="ECO:0000256" key="2">
    <source>
        <dbReference type="ARBA" id="ARBA00010900"/>
    </source>
</evidence>
<dbReference type="RefSeq" id="XP_019619562.1">
    <property type="nucleotide sequence ID" value="XM_019764003.1"/>
</dbReference>
<keyword evidence="4 9" id="KW-0507">mRNA processing</keyword>
<feature type="region of interest" description="Disordered" evidence="10">
    <location>
        <begin position="45"/>
        <end position="137"/>
    </location>
</feature>
<protein>
    <recommendedName>
        <fullName evidence="3">Tuftelin-interacting protein 11</fullName>
    </recommendedName>
    <alternativeName>
        <fullName evidence="8">Septin and tuftelin-interacting protein 1</fullName>
    </alternativeName>
</protein>